<keyword evidence="1" id="KW-0472">Membrane</keyword>
<feature type="transmembrane region" description="Helical" evidence="1">
    <location>
        <begin position="21"/>
        <end position="40"/>
    </location>
</feature>
<feature type="transmembrane region" description="Helical" evidence="1">
    <location>
        <begin position="70"/>
        <end position="89"/>
    </location>
</feature>
<keyword evidence="1" id="KW-1133">Transmembrane helix</keyword>
<sequence length="493" mass="49430">MTSSLIRGRPRHATGHIAVRVGHAVLGGVAGVVWLVLPVMTSVTQDPVPVAGGVTASAAQAADGASATDYVLPLVVVAAAGALGGYGYVRRIRRARSRTTPGVLSPAPPKPAPADAERQARAALVLADDCVRTSREALGYAEGAASAARALRVAETELSAAFAIWRRYEEGVPGDDAGRRQALVGVVGRCAEAGRQLDAEAPGFDAEWDAGDALAVAEGRFRQLAGRTGGVAAALAGAGERYGAAAVASVVGHVEQAKDRLVFATSRLNQARQCADSGDADGFRRDVRAAEGAVAQAGLLLAGVERLAEELRTAAGLVPAALTGAEAELAALRGTALPPRLAHADAVLAGVRGEVAGGSYDTVDALRRVVRAVEGTGGGRSGVIAAGAELVARSALGAADDFVGTHRAAVGAEARTLLAAAGRAAPADADRLARKARELAERDVRAHGNPFAGEAAHGSGVAGVVLGGVLLGEQGDGGPVVAFGGPESRGRLG</sequence>
<dbReference type="Proteomes" id="UP001490365">
    <property type="component" value="Unassembled WGS sequence"/>
</dbReference>
<proteinExistence type="predicted"/>
<protein>
    <recommendedName>
        <fullName evidence="4">TPM domain-containing protein</fullName>
    </recommendedName>
</protein>
<organism evidence="2 3">
    <name type="scientific">Streptomyces sp. 900105755</name>
    <dbReference type="NCBI Taxonomy" id="3154389"/>
    <lineage>
        <taxon>Bacteria</taxon>
        <taxon>Bacillati</taxon>
        <taxon>Actinomycetota</taxon>
        <taxon>Actinomycetes</taxon>
        <taxon>Kitasatosporales</taxon>
        <taxon>Streptomycetaceae</taxon>
        <taxon>Streptomyces</taxon>
    </lineage>
</organism>
<accession>A0ABV1THL9</accession>
<gene>
    <name evidence="2" type="ORF">ABT211_19880</name>
</gene>
<evidence type="ECO:0000256" key="1">
    <source>
        <dbReference type="SAM" id="Phobius"/>
    </source>
</evidence>
<name>A0ABV1THL9_9ACTN</name>
<keyword evidence="1" id="KW-0812">Transmembrane</keyword>
<comment type="caution">
    <text evidence="2">The sequence shown here is derived from an EMBL/GenBank/DDBJ whole genome shotgun (WGS) entry which is preliminary data.</text>
</comment>
<reference evidence="2 3" key="1">
    <citation type="submission" date="2024-06" db="EMBL/GenBank/DDBJ databases">
        <title>The Natural Products Discovery Center: Release of the First 8490 Sequenced Strains for Exploring Actinobacteria Biosynthetic Diversity.</title>
        <authorList>
            <person name="Kalkreuter E."/>
            <person name="Kautsar S.A."/>
            <person name="Yang D."/>
            <person name="Bader C.D."/>
            <person name="Teijaro C.N."/>
            <person name="Fluegel L."/>
            <person name="Davis C.M."/>
            <person name="Simpson J.R."/>
            <person name="Lauterbach L."/>
            <person name="Steele A.D."/>
            <person name="Gui C."/>
            <person name="Meng S."/>
            <person name="Li G."/>
            <person name="Viehrig K."/>
            <person name="Ye F."/>
            <person name="Su P."/>
            <person name="Kiefer A.F."/>
            <person name="Nichols A."/>
            <person name="Cepeda A.J."/>
            <person name="Yan W."/>
            <person name="Fan B."/>
            <person name="Jiang Y."/>
            <person name="Adhikari A."/>
            <person name="Zheng C.-J."/>
            <person name="Schuster L."/>
            <person name="Cowan T.M."/>
            <person name="Smanski M.J."/>
            <person name="Chevrette M.G."/>
            <person name="De Carvalho L.P.S."/>
            <person name="Shen B."/>
        </authorList>
    </citation>
    <scope>NUCLEOTIDE SEQUENCE [LARGE SCALE GENOMIC DNA]</scope>
    <source>
        <strain evidence="2 3">NPDC001694</strain>
    </source>
</reference>
<evidence type="ECO:0000313" key="2">
    <source>
        <dbReference type="EMBL" id="MER6269536.1"/>
    </source>
</evidence>
<keyword evidence="3" id="KW-1185">Reference proteome</keyword>
<dbReference type="EMBL" id="JBEOZM010000007">
    <property type="protein sequence ID" value="MER6269536.1"/>
    <property type="molecule type" value="Genomic_DNA"/>
</dbReference>
<evidence type="ECO:0008006" key="4">
    <source>
        <dbReference type="Google" id="ProtNLM"/>
    </source>
</evidence>
<dbReference type="RefSeq" id="WP_351958021.1">
    <property type="nucleotide sequence ID" value="NZ_JBEOZM010000007.1"/>
</dbReference>
<evidence type="ECO:0000313" key="3">
    <source>
        <dbReference type="Proteomes" id="UP001490365"/>
    </source>
</evidence>